<dbReference type="CDD" id="cd00585">
    <property type="entry name" value="Peptidase_C1B"/>
    <property type="match status" value="1"/>
</dbReference>
<evidence type="ECO:0000256" key="4">
    <source>
        <dbReference type="ARBA" id="ARBA00022670"/>
    </source>
</evidence>
<keyword evidence="13" id="KW-1185">Reference proteome</keyword>
<dbReference type="GO" id="GO:0005739">
    <property type="term" value="C:mitochondrion"/>
    <property type="evidence" value="ECO:0007669"/>
    <property type="project" value="UniProtKB-SubCell"/>
</dbReference>
<dbReference type="Proteomes" id="UP000094285">
    <property type="component" value="Unassembled WGS sequence"/>
</dbReference>
<evidence type="ECO:0000256" key="10">
    <source>
        <dbReference type="PIRSR" id="PIRSR005700-1"/>
    </source>
</evidence>
<dbReference type="SUPFAM" id="SSF54001">
    <property type="entry name" value="Cysteine proteinases"/>
    <property type="match status" value="1"/>
</dbReference>
<evidence type="ECO:0000256" key="9">
    <source>
        <dbReference type="PIRNR" id="PIRNR005700"/>
    </source>
</evidence>
<dbReference type="EMBL" id="KV453918">
    <property type="protein sequence ID" value="ODV76648.1"/>
    <property type="molecule type" value="Genomic_DNA"/>
</dbReference>
<dbReference type="PANTHER" id="PTHR10363:SF2">
    <property type="entry name" value="BLEOMYCIN HYDROLASE"/>
    <property type="match status" value="1"/>
</dbReference>
<dbReference type="EC" id="3.4.22.40" evidence="2 9"/>
<keyword evidence="4 9" id="KW-0645">Protease</keyword>
<dbReference type="Gene3D" id="3.90.70.10">
    <property type="entry name" value="Cysteine proteinases"/>
    <property type="match status" value="1"/>
</dbReference>
<feature type="active site" evidence="10">
    <location>
        <position position="136"/>
    </location>
</feature>
<feature type="active site" evidence="10">
    <location>
        <position position="432"/>
    </location>
</feature>
<dbReference type="PANTHER" id="PTHR10363">
    <property type="entry name" value="BLEOMYCIN HYDROLASE"/>
    <property type="match status" value="1"/>
</dbReference>
<dbReference type="InterPro" id="IPR000169">
    <property type="entry name" value="Pept_cys_AS"/>
</dbReference>
<evidence type="ECO:0000256" key="6">
    <source>
        <dbReference type="ARBA" id="ARBA00022807"/>
    </source>
</evidence>
<feature type="region of interest" description="Disordered" evidence="11">
    <location>
        <begin position="1"/>
        <end position="38"/>
    </location>
</feature>
<keyword evidence="9" id="KW-0496">Mitochondrion</keyword>
<evidence type="ECO:0000313" key="13">
    <source>
        <dbReference type="Proteomes" id="UP000094285"/>
    </source>
</evidence>
<dbReference type="GO" id="GO:0009636">
    <property type="term" value="P:response to toxic substance"/>
    <property type="evidence" value="ECO:0007669"/>
    <property type="project" value="TreeGrafter"/>
</dbReference>
<comment type="subcellular location">
    <subcellularLocation>
        <location evidence="9">Mitochondrion</location>
    </subcellularLocation>
    <subcellularLocation>
        <location evidence="9">Cytoplasm</location>
    </subcellularLocation>
</comment>
<dbReference type="InterPro" id="IPR004134">
    <property type="entry name" value="Peptidase_C1B"/>
</dbReference>
<keyword evidence="6 9" id="KW-0788">Thiol protease</keyword>
<evidence type="ECO:0000256" key="3">
    <source>
        <dbReference type="ARBA" id="ARBA00016900"/>
    </source>
</evidence>
<evidence type="ECO:0000256" key="1">
    <source>
        <dbReference type="ARBA" id="ARBA00000423"/>
    </source>
</evidence>
<dbReference type="GO" id="GO:0043418">
    <property type="term" value="P:homocysteine catabolic process"/>
    <property type="evidence" value="ECO:0007669"/>
    <property type="project" value="TreeGrafter"/>
</dbReference>
<dbReference type="PIRSF" id="PIRSF005700">
    <property type="entry name" value="PepC"/>
    <property type="match status" value="1"/>
</dbReference>
<proteinExistence type="inferred from homology"/>
<protein>
    <recommendedName>
        <fullName evidence="3 9">Cysteine proteinase 1, mitochondrial</fullName>
        <ecNumber evidence="2 9">3.4.22.40</ecNumber>
    </recommendedName>
</protein>
<sequence length="513" mass="57707">MGSSTSRPQHLQAPPARDTESVDSVYDEKHGASHSAGVSEAAKYLRELNLNTTSEPAPALATNPITIDALSSWEQDLLSDPKNLLTQQALGNNAIADIVKKSDAATKARTQHYFNTTVATIGNPLHLNSQASSGRCWIFATSNVLRTHVIKKYNLKDDGFQVSQAYLFFYDKLEKTNFFLEQIIDTADEPLDSRLVSFLINDPVGDGGQWDFIINLVEKYGVVPNEVFPDNAQAVSSGYLNSFLTLKLREYALVLRKLVAKGVPKAVISEVKAAFNKEAYNIISLSLGTPPKPNDKFVWEFKDKDDKYKFYESTPLDFYKNHVDFNATEYFSVINDPRNAYDKLYTVDRLNNVYGGKTIEYVNTEISEVKKVVIRQLKDNEPVFFGSDVLKFSDRVKGTLDQGAFDLSLAFNTHAKADKADRIRTGSSVPNHAMVITGVHIDPLTNEPVRWKIENSWGDVGDHGYFVMSDDWFTEFVFQIVTKKKYVEKKTYEVYKAKQFTVLPFYDPLGALA</sequence>
<evidence type="ECO:0000256" key="8">
    <source>
        <dbReference type="ARBA" id="ARBA00026080"/>
    </source>
</evidence>
<comment type="similarity">
    <text evidence="9">Belongs to the peptidase C1 family.</text>
</comment>
<dbReference type="Pfam" id="PF03051">
    <property type="entry name" value="Peptidase_C1_2"/>
    <property type="match status" value="1"/>
</dbReference>
<comment type="function">
    <text evidence="7">The normal physiological role of the enzyme is unknown, but it is not essential for the viability of yeast cells. Has aminopeptidase activity, shortening substrate peptides sequentially by 1 amino acid. Has bleomycin hydrolase activity, which can protect the cell from the toxic effects of bleomycin. Has homocysteine-thiolactonase activity, protecting the cell against homocysteine toxicity. Acts as a repressor in the GAL4 regulatory system, but this does not require either the peptidase or nucleic acid-binding activities.</text>
</comment>
<comment type="function">
    <text evidence="9">Has aminopeptidase activity, shortening substrate peptides sequentially by 1 amino acid. Has bleomycin hydrolase activity, which can protect the cell from the toxic effects of bleomycin. Has homocysteine-thiolactonase activity, protecting the cell against homocysteine toxicity.</text>
</comment>
<reference evidence="13" key="1">
    <citation type="submission" date="2016-05" db="EMBL/GenBank/DDBJ databases">
        <title>Comparative genomics of biotechnologically important yeasts.</title>
        <authorList>
            <consortium name="DOE Joint Genome Institute"/>
            <person name="Riley R."/>
            <person name="Haridas S."/>
            <person name="Wolfe K.H."/>
            <person name="Lopes M.R."/>
            <person name="Hittinger C.T."/>
            <person name="Goker M."/>
            <person name="Salamov A."/>
            <person name="Wisecaver J."/>
            <person name="Long T.M."/>
            <person name="Aerts A.L."/>
            <person name="Barry K."/>
            <person name="Choi C."/>
            <person name="Clum A."/>
            <person name="Coughlan A.Y."/>
            <person name="Deshpande S."/>
            <person name="Douglass A.P."/>
            <person name="Hanson S.J."/>
            <person name="Klenk H.-P."/>
            <person name="Labutti K."/>
            <person name="Lapidus A."/>
            <person name="Lindquist E."/>
            <person name="Lipzen A."/>
            <person name="Meier-Kolthoff J.P."/>
            <person name="Ohm R.A."/>
            <person name="Otillar R.P."/>
            <person name="Pangilinan J."/>
            <person name="Peng Y."/>
            <person name="Rokas A."/>
            <person name="Rosa C.A."/>
            <person name="Scheuner C."/>
            <person name="Sibirny A.A."/>
            <person name="Slot J.C."/>
            <person name="Stielow J.B."/>
            <person name="Sun H."/>
            <person name="Kurtzman C.P."/>
            <person name="Blackwell M."/>
            <person name="Grigoriev I.V."/>
            <person name="Jeffries T.W."/>
        </authorList>
    </citation>
    <scope>NUCLEOTIDE SEQUENCE [LARGE SCALE GENOMIC DNA]</scope>
    <source>
        <strain evidence="13">NRRL Y-17324</strain>
    </source>
</reference>
<dbReference type="GO" id="GO:0070005">
    <property type="term" value="F:cysteine-type aminopeptidase activity"/>
    <property type="evidence" value="ECO:0007669"/>
    <property type="project" value="InterPro"/>
</dbReference>
<evidence type="ECO:0000256" key="11">
    <source>
        <dbReference type="SAM" id="MobiDB-lite"/>
    </source>
</evidence>
<comment type="subunit">
    <text evidence="8">Homohexamer. Binds to nucleic acids. Binds single-stranded DNA and RNA with higher affinity than double-stranded DNA.</text>
</comment>
<dbReference type="OrthoDB" id="2666448at2759"/>
<dbReference type="GO" id="GO:0004197">
    <property type="term" value="F:cysteine-type endopeptidase activity"/>
    <property type="evidence" value="ECO:0007669"/>
    <property type="project" value="UniProtKB-EC"/>
</dbReference>
<dbReference type="InterPro" id="IPR038765">
    <property type="entry name" value="Papain-like_cys_pep_sf"/>
</dbReference>
<dbReference type="PROSITE" id="PS00139">
    <property type="entry name" value="THIOL_PROTEASE_CYS"/>
    <property type="match status" value="1"/>
</dbReference>
<accession>A0A1E4SAZ6</accession>
<dbReference type="RefSeq" id="XP_020061770.1">
    <property type="nucleotide sequence ID" value="XM_020206321.1"/>
</dbReference>
<keyword evidence="9" id="KW-0963">Cytoplasm</keyword>
<organism evidence="12 13">
    <name type="scientific">Suhomyces tanzawaensis NRRL Y-17324</name>
    <dbReference type="NCBI Taxonomy" id="984487"/>
    <lineage>
        <taxon>Eukaryota</taxon>
        <taxon>Fungi</taxon>
        <taxon>Dikarya</taxon>
        <taxon>Ascomycota</taxon>
        <taxon>Saccharomycotina</taxon>
        <taxon>Pichiomycetes</taxon>
        <taxon>Debaryomycetaceae</taxon>
        <taxon>Suhomyces</taxon>
    </lineage>
</organism>
<gene>
    <name evidence="12" type="ORF">CANTADRAFT_148616</name>
</gene>
<feature type="active site" evidence="10">
    <location>
        <position position="455"/>
    </location>
</feature>
<dbReference type="GO" id="GO:0006508">
    <property type="term" value="P:proteolysis"/>
    <property type="evidence" value="ECO:0007669"/>
    <property type="project" value="UniProtKB-KW"/>
</dbReference>
<comment type="catalytic activity">
    <reaction evidence="1 9">
        <text>Inactivates bleomycin B2 (a cytotoxic glycometallopeptide) by hydrolysis of a carboxyamide bond of beta-aminoalanine, but also shows general aminopeptidase activity. The specificity varies somewhat with source, but amino acid arylamides of Met, Leu and Ala are preferred.</text>
        <dbReference type="EC" id="3.4.22.40"/>
    </reaction>
</comment>
<dbReference type="AlphaFoldDB" id="A0A1E4SAZ6"/>
<keyword evidence="5 9" id="KW-0378">Hydrolase</keyword>
<name>A0A1E4SAZ6_9ASCO</name>
<evidence type="ECO:0000313" key="12">
    <source>
        <dbReference type="EMBL" id="ODV76648.1"/>
    </source>
</evidence>
<evidence type="ECO:0000256" key="5">
    <source>
        <dbReference type="ARBA" id="ARBA00022801"/>
    </source>
</evidence>
<evidence type="ECO:0000256" key="2">
    <source>
        <dbReference type="ARBA" id="ARBA00012465"/>
    </source>
</evidence>
<evidence type="ECO:0000256" key="7">
    <source>
        <dbReference type="ARBA" id="ARBA00025347"/>
    </source>
</evidence>
<dbReference type="GeneID" id="30980458"/>